<keyword evidence="1" id="KW-0812">Transmembrane</keyword>
<feature type="transmembrane region" description="Helical" evidence="1">
    <location>
        <begin position="53"/>
        <end position="71"/>
    </location>
</feature>
<dbReference type="EMBL" id="MNUI01000032">
    <property type="protein sequence ID" value="OIN89390.1"/>
    <property type="molecule type" value="Genomic_DNA"/>
</dbReference>
<accession>A0A1J4RTZ8</accession>
<organism evidence="2 3">
    <name type="scientific">Candidatus Beckwithbacteria bacterium CG1_02_47_37</name>
    <dbReference type="NCBI Taxonomy" id="1805034"/>
    <lineage>
        <taxon>Bacteria</taxon>
        <taxon>Candidatus Beckwithiibacteriota</taxon>
    </lineage>
</organism>
<protein>
    <submittedName>
        <fullName evidence="2">Uncharacterized protein</fullName>
    </submittedName>
</protein>
<proteinExistence type="predicted"/>
<dbReference type="Proteomes" id="UP000183144">
    <property type="component" value="Unassembled WGS sequence"/>
</dbReference>
<name>A0A1J4RTZ8_9BACT</name>
<evidence type="ECO:0000313" key="3">
    <source>
        <dbReference type="Proteomes" id="UP000183144"/>
    </source>
</evidence>
<keyword evidence="1" id="KW-0472">Membrane</keyword>
<keyword evidence="1" id="KW-1133">Transmembrane helix</keyword>
<feature type="transmembrane region" description="Helical" evidence="1">
    <location>
        <begin position="25"/>
        <end position="41"/>
    </location>
</feature>
<evidence type="ECO:0000313" key="2">
    <source>
        <dbReference type="EMBL" id="OIN89390.1"/>
    </source>
</evidence>
<gene>
    <name evidence="2" type="ORF">AUJ59_01690</name>
</gene>
<comment type="caution">
    <text evidence="2">The sequence shown here is derived from an EMBL/GenBank/DDBJ whole genome shotgun (WGS) entry which is preliminary data.</text>
</comment>
<evidence type="ECO:0000256" key="1">
    <source>
        <dbReference type="SAM" id="Phobius"/>
    </source>
</evidence>
<reference evidence="2 3" key="1">
    <citation type="journal article" date="2016" name="Environ. Microbiol.">
        <title>Genomic resolution of a cold subsurface aquifer community provides metabolic insights for novel microbes adapted to high CO concentrations.</title>
        <authorList>
            <person name="Probst A.J."/>
            <person name="Castelle C.J."/>
            <person name="Singh A."/>
            <person name="Brown C.T."/>
            <person name="Anantharaman K."/>
            <person name="Sharon I."/>
            <person name="Hug L.A."/>
            <person name="Burstein D."/>
            <person name="Emerson J.B."/>
            <person name="Thomas B.C."/>
            <person name="Banfield J.F."/>
        </authorList>
    </citation>
    <scope>NUCLEOTIDE SEQUENCE [LARGE SCALE GENOMIC DNA]</scope>
    <source>
        <strain evidence="2">CG1_02_47_37</strain>
    </source>
</reference>
<dbReference type="STRING" id="1805034.AUJ59_01690"/>
<sequence>MSYLALTLILGILGGAYLYWPAYRLGLSLALGLSYFLWGVLMHKRELHWQIVLEYFSLALMGASLLIFMGLRA</sequence>
<dbReference type="AlphaFoldDB" id="A0A1J4RTZ8"/>